<organism evidence="4 5">
    <name type="scientific">Eiseniibacteriota bacterium</name>
    <dbReference type="NCBI Taxonomy" id="2212470"/>
    <lineage>
        <taxon>Bacteria</taxon>
        <taxon>Candidatus Eiseniibacteriota</taxon>
    </lineage>
</organism>
<protein>
    <submittedName>
        <fullName evidence="4">Gfo/Idh/MocA family oxidoreductase</fullName>
    </submittedName>
</protein>
<reference evidence="4 5" key="1">
    <citation type="journal article" date="2019" name="Nat. Microbiol.">
        <title>Mediterranean grassland soil C-N compound turnover is dependent on rainfall and depth, and is mediated by genomically divergent microorganisms.</title>
        <authorList>
            <person name="Diamond S."/>
            <person name="Andeer P.F."/>
            <person name="Li Z."/>
            <person name="Crits-Christoph A."/>
            <person name="Burstein D."/>
            <person name="Anantharaman K."/>
            <person name="Lane K.R."/>
            <person name="Thomas B.C."/>
            <person name="Pan C."/>
            <person name="Northen T.R."/>
            <person name="Banfield J.F."/>
        </authorList>
    </citation>
    <scope>NUCLEOTIDE SEQUENCE [LARGE SCALE GENOMIC DNA]</scope>
    <source>
        <strain evidence="4">WS_1</strain>
    </source>
</reference>
<dbReference type="InterPro" id="IPR055170">
    <property type="entry name" value="GFO_IDH_MocA-like_dom"/>
</dbReference>
<dbReference type="Gene3D" id="3.30.360.10">
    <property type="entry name" value="Dihydrodipicolinate Reductase, domain 2"/>
    <property type="match status" value="1"/>
</dbReference>
<sequence>MSTRAPIRVLLLGTGFGSMVHAPGFAKNPAFVLAGVASGTLENAKRVAAEFSIPHATDDWKRMLEEVEADLVSIATPVDLHYPMARAALERGRHVLCEKPFAMNVAEARELAALAESKRLVSVVNHEFRHYPARETLTRKIHEGALGRLEHVLIRDRIPGWARNPTRRLTWLVERDRGGGYLGALGSHHIDQLLLWGGPVRRVFCALRTLAAEYADQTPEFRRITADDTFTLLLQFEKGARGVVDLCGGAQVRGGSMEAYGSADLMTVLDGYRLGRPKPDGIFEEVAIPEDLRLTPTPEMPLLAPFLAKVEMIRAAIQEGKPASPTFRDAVEVQKVLDTARLSDSSGAWETIRS</sequence>
<dbReference type="InterPro" id="IPR050463">
    <property type="entry name" value="Gfo/Idh/MocA_oxidrdct_glycsds"/>
</dbReference>
<comment type="caution">
    <text evidence="4">The sequence shown here is derived from an EMBL/GenBank/DDBJ whole genome shotgun (WGS) entry which is preliminary data.</text>
</comment>
<dbReference type="GO" id="GO:0016491">
    <property type="term" value="F:oxidoreductase activity"/>
    <property type="evidence" value="ECO:0007669"/>
    <property type="project" value="UniProtKB-KW"/>
</dbReference>
<dbReference type="InterPro" id="IPR036291">
    <property type="entry name" value="NAD(P)-bd_dom_sf"/>
</dbReference>
<dbReference type="Gene3D" id="3.40.50.720">
    <property type="entry name" value="NAD(P)-binding Rossmann-like Domain"/>
    <property type="match status" value="1"/>
</dbReference>
<name>A0A538S802_UNCEI</name>
<dbReference type="AlphaFoldDB" id="A0A538S802"/>
<evidence type="ECO:0000259" key="3">
    <source>
        <dbReference type="Pfam" id="PF22725"/>
    </source>
</evidence>
<dbReference type="GO" id="GO:0000166">
    <property type="term" value="F:nucleotide binding"/>
    <property type="evidence" value="ECO:0007669"/>
    <property type="project" value="InterPro"/>
</dbReference>
<dbReference type="SUPFAM" id="SSF55347">
    <property type="entry name" value="Glyceraldehyde-3-phosphate dehydrogenase-like, C-terminal domain"/>
    <property type="match status" value="1"/>
</dbReference>
<evidence type="ECO:0000259" key="2">
    <source>
        <dbReference type="Pfam" id="PF01408"/>
    </source>
</evidence>
<evidence type="ECO:0000313" key="4">
    <source>
        <dbReference type="EMBL" id="TMQ47494.1"/>
    </source>
</evidence>
<keyword evidence="1" id="KW-0560">Oxidoreductase</keyword>
<evidence type="ECO:0000313" key="5">
    <source>
        <dbReference type="Proteomes" id="UP000316292"/>
    </source>
</evidence>
<feature type="domain" description="GFO/IDH/MocA-like oxidoreductase" evidence="3">
    <location>
        <begin position="137"/>
        <end position="262"/>
    </location>
</feature>
<dbReference type="EMBL" id="VBOR01000109">
    <property type="protein sequence ID" value="TMQ47494.1"/>
    <property type="molecule type" value="Genomic_DNA"/>
</dbReference>
<evidence type="ECO:0000256" key="1">
    <source>
        <dbReference type="ARBA" id="ARBA00023002"/>
    </source>
</evidence>
<gene>
    <name evidence="4" type="ORF">E6K71_09735</name>
</gene>
<dbReference type="PANTHER" id="PTHR43818">
    <property type="entry name" value="BCDNA.GH03377"/>
    <property type="match status" value="1"/>
</dbReference>
<dbReference type="InterPro" id="IPR000683">
    <property type="entry name" value="Gfo/Idh/MocA-like_OxRdtase_N"/>
</dbReference>
<dbReference type="Pfam" id="PF22725">
    <property type="entry name" value="GFO_IDH_MocA_C3"/>
    <property type="match status" value="1"/>
</dbReference>
<dbReference type="Proteomes" id="UP000316292">
    <property type="component" value="Unassembled WGS sequence"/>
</dbReference>
<dbReference type="PANTHER" id="PTHR43818:SF11">
    <property type="entry name" value="BCDNA.GH03377"/>
    <property type="match status" value="1"/>
</dbReference>
<dbReference type="Pfam" id="PF01408">
    <property type="entry name" value="GFO_IDH_MocA"/>
    <property type="match status" value="1"/>
</dbReference>
<dbReference type="SUPFAM" id="SSF51735">
    <property type="entry name" value="NAD(P)-binding Rossmann-fold domains"/>
    <property type="match status" value="1"/>
</dbReference>
<feature type="domain" description="Gfo/Idh/MocA-like oxidoreductase N-terminal" evidence="2">
    <location>
        <begin position="7"/>
        <end position="126"/>
    </location>
</feature>
<proteinExistence type="predicted"/>
<accession>A0A538S802</accession>